<dbReference type="Gene3D" id="3.40.50.10610">
    <property type="entry name" value="ABC-type transport auxiliary lipoprotein component"/>
    <property type="match status" value="1"/>
</dbReference>
<keyword evidence="3" id="KW-1185">Reference proteome</keyword>
<dbReference type="SUPFAM" id="SSF159594">
    <property type="entry name" value="XCC0632-like"/>
    <property type="match status" value="1"/>
</dbReference>
<evidence type="ECO:0000256" key="1">
    <source>
        <dbReference type="SAM" id="SignalP"/>
    </source>
</evidence>
<feature type="chain" id="PRO_5047386860" description="ABC-type transport auxiliary lipoprotein component domain-containing protein" evidence="1">
    <location>
        <begin position="23"/>
        <end position="191"/>
    </location>
</feature>
<name>A0ABX2IIK0_9RHOO</name>
<feature type="signal peptide" evidence="1">
    <location>
        <begin position="1"/>
        <end position="22"/>
    </location>
</feature>
<gene>
    <name evidence="2" type="ORF">HJ583_016165</name>
</gene>
<sequence length="191" mass="20731">MKIFSLLVVLTTLLAGCGIAPKATPALIQHDLGGGFRTQARKQLPLRSLTVSATPVVAGLNMHYRDAERSTTRGAYAFNRWAAPPATLVDQALSRLLPMDPAGRCRLNLLLSDFILEIDEADKATALLAGTLRISLDGRTSVYRRIVDVRVPLEKVEPSALAIGERQAVIQLAEITSAWISGDIEQFCLQP</sequence>
<dbReference type="Proteomes" id="UP000778523">
    <property type="component" value="Unassembled WGS sequence"/>
</dbReference>
<evidence type="ECO:0008006" key="4">
    <source>
        <dbReference type="Google" id="ProtNLM"/>
    </source>
</evidence>
<evidence type="ECO:0000313" key="3">
    <source>
        <dbReference type="Proteomes" id="UP000778523"/>
    </source>
</evidence>
<comment type="caution">
    <text evidence="2">The sequence shown here is derived from an EMBL/GenBank/DDBJ whole genome shotgun (WGS) entry which is preliminary data.</text>
</comment>
<dbReference type="EMBL" id="JABCSC020000004">
    <property type="protein sequence ID" value="NSL56570.1"/>
    <property type="molecule type" value="Genomic_DNA"/>
</dbReference>
<dbReference type="PROSITE" id="PS51257">
    <property type="entry name" value="PROKAR_LIPOPROTEIN"/>
    <property type="match status" value="1"/>
</dbReference>
<accession>A0ABX2IIK0</accession>
<reference evidence="2 3" key="1">
    <citation type="submission" date="2020-06" db="EMBL/GenBank/DDBJ databases">
        <title>Draft genome of Uliginosibacterium sp. IMCC34675.</title>
        <authorList>
            <person name="Song J."/>
        </authorList>
    </citation>
    <scope>NUCLEOTIDE SEQUENCE [LARGE SCALE GENOMIC DNA]</scope>
    <source>
        <strain evidence="2 3">IMCC34675</strain>
    </source>
</reference>
<organism evidence="2 3">
    <name type="scientific">Uliginosibacterium aquaticum</name>
    <dbReference type="NCBI Taxonomy" id="2731212"/>
    <lineage>
        <taxon>Bacteria</taxon>
        <taxon>Pseudomonadati</taxon>
        <taxon>Pseudomonadota</taxon>
        <taxon>Betaproteobacteria</taxon>
        <taxon>Rhodocyclales</taxon>
        <taxon>Zoogloeaceae</taxon>
        <taxon>Uliginosibacterium</taxon>
    </lineage>
</organism>
<dbReference type="RefSeq" id="WP_101944177.1">
    <property type="nucleotide sequence ID" value="NZ_JABCSC020000004.1"/>
</dbReference>
<protein>
    <recommendedName>
        <fullName evidence="4">ABC-type transport auxiliary lipoprotein component domain-containing protein</fullName>
    </recommendedName>
</protein>
<proteinExistence type="predicted"/>
<keyword evidence="1" id="KW-0732">Signal</keyword>
<evidence type="ECO:0000313" key="2">
    <source>
        <dbReference type="EMBL" id="NSL56570.1"/>
    </source>
</evidence>